<dbReference type="AlphaFoldDB" id="A0A0N9VT13"/>
<dbReference type="PANTHER" id="PTHR21174">
    <property type="match status" value="1"/>
</dbReference>
<dbReference type="InterPro" id="IPR009218">
    <property type="entry name" value="HD_phosphohydro"/>
</dbReference>
<reference evidence="1 2" key="1">
    <citation type="journal article" date="2015" name="Int. J. Syst. Evol. Microbiol.">
        <title>Acinetobacter equi sp. nov. isolated from horse faeces.</title>
        <authorList>
            <person name="Poppel M.T."/>
            <person name="Skiebe E."/>
            <person name="Laue M."/>
            <person name="Bergmann H."/>
            <person name="Ebersberger I."/>
            <person name="Garn T."/>
            <person name="Fruth A."/>
            <person name="Baumgardt S."/>
            <person name="Busse H.J."/>
            <person name="Wilharm G."/>
        </authorList>
    </citation>
    <scope>NUCLEOTIDE SEQUENCE [LARGE SCALE GENOMIC DNA]</scope>
    <source>
        <strain evidence="1 2">114</strain>
    </source>
</reference>
<dbReference type="Gene3D" id="1.10.3210.10">
    <property type="entry name" value="Hypothetical protein af1432"/>
    <property type="match status" value="1"/>
</dbReference>
<organism evidence="1 2">
    <name type="scientific">Acinetobacter equi</name>
    <dbReference type="NCBI Taxonomy" id="1324350"/>
    <lineage>
        <taxon>Bacteria</taxon>
        <taxon>Pseudomonadati</taxon>
        <taxon>Pseudomonadota</taxon>
        <taxon>Gammaproteobacteria</taxon>
        <taxon>Moraxellales</taxon>
        <taxon>Moraxellaceae</taxon>
        <taxon>Acinetobacter</taxon>
    </lineage>
</organism>
<name>A0A0N9VT13_9GAMM</name>
<dbReference type="KEGG" id="aei:AOY20_10185"/>
<dbReference type="PIRSF" id="PIRSF035170">
    <property type="entry name" value="HD_phosphohydro"/>
    <property type="match status" value="1"/>
</dbReference>
<sequence>MNNLDIWIEALQRHWFRFSECLAISAEQKDNLFQILLKAYSEPQRFYHTAQHIVECLDLYLQIQYLLKEPHLVELAIWFHDVIYDPKSNQNEQNSADLMQDLCHTFLDKFALKKVYLWILATKEHVASLDHDLNYLIDIDLAILGADASRFLQYEQQIQQEYSWVSAEIYKVKRAEVLQNFLNQPSIYITLTFQQSLEQQAKLNLEKLLA</sequence>
<keyword evidence="1" id="KW-0378">Hydrolase</keyword>
<dbReference type="Proteomes" id="UP000064939">
    <property type="component" value="Chromosome"/>
</dbReference>
<proteinExistence type="predicted"/>
<dbReference type="SUPFAM" id="SSF109604">
    <property type="entry name" value="HD-domain/PDEase-like"/>
    <property type="match status" value="1"/>
</dbReference>
<evidence type="ECO:0000313" key="1">
    <source>
        <dbReference type="EMBL" id="ALH96716.1"/>
    </source>
</evidence>
<dbReference type="GO" id="GO:0016787">
    <property type="term" value="F:hydrolase activity"/>
    <property type="evidence" value="ECO:0007669"/>
    <property type="project" value="UniProtKB-KW"/>
</dbReference>
<dbReference type="PANTHER" id="PTHR21174:SF0">
    <property type="entry name" value="HD PHOSPHOHYDROLASE FAMILY PROTEIN-RELATED"/>
    <property type="match status" value="1"/>
</dbReference>
<dbReference type="OrthoDB" id="9808993at2"/>
<evidence type="ECO:0000313" key="2">
    <source>
        <dbReference type="Proteomes" id="UP000064939"/>
    </source>
</evidence>
<accession>A0A0N9VT13</accession>
<gene>
    <name evidence="1" type="ORF">AOY20_10185</name>
</gene>
<protein>
    <submittedName>
        <fullName evidence="1">Metal-dependent hydrolase</fullName>
    </submittedName>
</protein>
<dbReference type="EMBL" id="CP012808">
    <property type="protein sequence ID" value="ALH96716.1"/>
    <property type="molecule type" value="Genomic_DNA"/>
</dbReference>
<keyword evidence="2" id="KW-1185">Reference proteome</keyword>
<dbReference type="STRING" id="1324350.AOY20_10185"/>